<comment type="similarity">
    <text evidence="3">Belongs to the glycosyl hydrolase 25 family.</text>
</comment>
<accession>A0A179FJI1</accession>
<evidence type="ECO:0000256" key="6">
    <source>
        <dbReference type="ARBA" id="ARBA00022529"/>
    </source>
</evidence>
<comment type="function">
    <text evidence="11">This enzyme has both lysozyme (acetylmuramidase) and diacetylmuramidase activities.</text>
</comment>
<name>A0A179FJI1_METCM</name>
<dbReference type="PROSITE" id="PS51904">
    <property type="entry name" value="GLYCOSYL_HYDROL_F25_2"/>
    <property type="match status" value="1"/>
</dbReference>
<dbReference type="EC" id="3.2.1.17" evidence="4"/>
<dbReference type="PANTHER" id="PTHR34135">
    <property type="entry name" value="LYSOZYME"/>
    <property type="match status" value="1"/>
</dbReference>
<dbReference type="KEGG" id="pchm:VFPPC_14014"/>
<dbReference type="GO" id="GO:0009253">
    <property type="term" value="P:peptidoglycan catabolic process"/>
    <property type="evidence" value="ECO:0007669"/>
    <property type="project" value="InterPro"/>
</dbReference>
<evidence type="ECO:0000256" key="11">
    <source>
        <dbReference type="ARBA" id="ARBA00055588"/>
    </source>
</evidence>
<dbReference type="InterPro" id="IPR002053">
    <property type="entry name" value="Glyco_hydro_25"/>
</dbReference>
<dbReference type="PANTHER" id="PTHR34135:SF2">
    <property type="entry name" value="LYSOZYME"/>
    <property type="match status" value="1"/>
</dbReference>
<proteinExistence type="inferred from homology"/>
<comment type="caution">
    <text evidence="15">The sequence shown here is derived from an EMBL/GenBank/DDBJ whole genome shotgun (WGS) entry which is preliminary data.</text>
</comment>
<gene>
    <name evidence="15" type="ORF">VFPPC_14014</name>
</gene>
<comment type="catalytic activity">
    <reaction evidence="1">
        <text>Hydrolysis of (1-&gt;4)-beta-linkages between N-acetylmuramic acid and N-acetyl-D-glucosamine residues in a peptidoglycan and between N-acetyl-D-glucosamine residues in chitodextrins.</text>
        <dbReference type="EC" id="3.2.1.17"/>
    </reaction>
</comment>
<protein>
    <recommendedName>
        <fullName evidence="12">N,O-diacetylmuramidase</fullName>
        <ecNumber evidence="4">3.2.1.17</ecNumber>
    </recommendedName>
    <alternativeName>
        <fullName evidence="13">Lysozyme CH</fullName>
    </alternativeName>
</protein>
<keyword evidence="8 15" id="KW-0378">Hydrolase</keyword>
<evidence type="ECO:0000256" key="9">
    <source>
        <dbReference type="ARBA" id="ARBA00023157"/>
    </source>
</evidence>
<evidence type="ECO:0000256" key="10">
    <source>
        <dbReference type="ARBA" id="ARBA00023295"/>
    </source>
</evidence>
<dbReference type="Proteomes" id="UP000078397">
    <property type="component" value="Unassembled WGS sequence"/>
</dbReference>
<dbReference type="InterPro" id="IPR017853">
    <property type="entry name" value="GH"/>
</dbReference>
<comment type="subcellular location">
    <subcellularLocation>
        <location evidence="2">Secreted</location>
    </subcellularLocation>
</comment>
<evidence type="ECO:0000256" key="13">
    <source>
        <dbReference type="ARBA" id="ARBA00075474"/>
    </source>
</evidence>
<dbReference type="GO" id="GO:0016998">
    <property type="term" value="P:cell wall macromolecule catabolic process"/>
    <property type="evidence" value="ECO:0007669"/>
    <property type="project" value="InterPro"/>
</dbReference>
<dbReference type="GeneID" id="28855779"/>
<dbReference type="GO" id="GO:0016052">
    <property type="term" value="P:carbohydrate catabolic process"/>
    <property type="evidence" value="ECO:0007669"/>
    <property type="project" value="TreeGrafter"/>
</dbReference>
<evidence type="ECO:0000256" key="5">
    <source>
        <dbReference type="ARBA" id="ARBA00022525"/>
    </source>
</evidence>
<evidence type="ECO:0000313" key="15">
    <source>
        <dbReference type="EMBL" id="OAQ65183.1"/>
    </source>
</evidence>
<keyword evidence="5" id="KW-0964">Secreted</keyword>
<evidence type="ECO:0000256" key="8">
    <source>
        <dbReference type="ARBA" id="ARBA00022801"/>
    </source>
</evidence>
<dbReference type="GO" id="GO:0003796">
    <property type="term" value="F:lysozyme activity"/>
    <property type="evidence" value="ECO:0007669"/>
    <property type="project" value="UniProtKB-EC"/>
</dbReference>
<dbReference type="RefSeq" id="XP_018142497.1">
    <property type="nucleotide sequence ID" value="XM_018291785.1"/>
</dbReference>
<dbReference type="EMBL" id="LSBJ02000005">
    <property type="protein sequence ID" value="OAQ65183.1"/>
    <property type="molecule type" value="Genomic_DNA"/>
</dbReference>
<feature type="signal peptide" evidence="14">
    <location>
        <begin position="1"/>
        <end position="19"/>
    </location>
</feature>
<dbReference type="GO" id="GO:0005576">
    <property type="term" value="C:extracellular region"/>
    <property type="evidence" value="ECO:0007669"/>
    <property type="project" value="UniProtKB-SubCell"/>
</dbReference>
<dbReference type="FunFam" id="3.20.20.80:FF:000060">
    <property type="entry name" value="Lysozyme M1"/>
    <property type="match status" value="1"/>
</dbReference>
<sequence>MKTTAISLGLAALVGSVAASPIEIEERAATVKGFDISGYQSNVDFAKAYAGGARFVIIKATEGISYTDKTFSKHYTGATKAKLIRGAYHFAHPGQNKASAEAEFFVKHGGGWSKDGITLPGMVDLESEQGHPQCWGLSHSAMVAWIKEFAETYHKKTTRYPMLYTNPSWWSSCTGNSKAFKDTCPLVLARYASSPGTIPGGWPAQTIWQNSDKSPWSGDSDIFNGDLTRLKKLATG</sequence>
<evidence type="ECO:0000256" key="4">
    <source>
        <dbReference type="ARBA" id="ARBA00012732"/>
    </source>
</evidence>
<evidence type="ECO:0000256" key="3">
    <source>
        <dbReference type="ARBA" id="ARBA00010646"/>
    </source>
</evidence>
<dbReference type="SMART" id="SM00641">
    <property type="entry name" value="Glyco_25"/>
    <property type="match status" value="1"/>
</dbReference>
<evidence type="ECO:0000256" key="12">
    <source>
        <dbReference type="ARBA" id="ARBA00073159"/>
    </source>
</evidence>
<dbReference type="GO" id="GO:0042742">
    <property type="term" value="P:defense response to bacterium"/>
    <property type="evidence" value="ECO:0007669"/>
    <property type="project" value="UniProtKB-KW"/>
</dbReference>
<evidence type="ECO:0000256" key="1">
    <source>
        <dbReference type="ARBA" id="ARBA00000632"/>
    </source>
</evidence>
<reference evidence="15 16" key="1">
    <citation type="journal article" date="2016" name="PLoS Pathog.">
        <title>Biosynthesis of antibiotic leucinostatins in bio-control fungus Purpureocillium lilacinum and their inhibition on phytophthora revealed by genome mining.</title>
        <authorList>
            <person name="Wang G."/>
            <person name="Liu Z."/>
            <person name="Lin R."/>
            <person name="Li E."/>
            <person name="Mao Z."/>
            <person name="Ling J."/>
            <person name="Yang Y."/>
            <person name="Yin W.B."/>
            <person name="Xie B."/>
        </authorList>
    </citation>
    <scope>NUCLEOTIDE SEQUENCE [LARGE SCALE GENOMIC DNA]</scope>
    <source>
        <strain evidence="15">170</strain>
    </source>
</reference>
<keyword evidence="10" id="KW-0326">Glycosidase</keyword>
<keyword evidence="16" id="KW-1185">Reference proteome</keyword>
<dbReference type="Gene3D" id="3.20.20.80">
    <property type="entry name" value="Glycosidases"/>
    <property type="match status" value="1"/>
</dbReference>
<dbReference type="OrthoDB" id="6590422at2759"/>
<dbReference type="Pfam" id="PF01183">
    <property type="entry name" value="Glyco_hydro_25"/>
    <property type="match status" value="1"/>
</dbReference>
<dbReference type="SUPFAM" id="SSF51445">
    <property type="entry name" value="(Trans)glycosidases"/>
    <property type="match status" value="1"/>
</dbReference>
<dbReference type="CDD" id="cd06412">
    <property type="entry name" value="GH25_CH-type"/>
    <property type="match status" value="1"/>
</dbReference>
<organism evidence="15 16">
    <name type="scientific">Pochonia chlamydosporia 170</name>
    <dbReference type="NCBI Taxonomy" id="1380566"/>
    <lineage>
        <taxon>Eukaryota</taxon>
        <taxon>Fungi</taxon>
        <taxon>Dikarya</taxon>
        <taxon>Ascomycota</taxon>
        <taxon>Pezizomycotina</taxon>
        <taxon>Sordariomycetes</taxon>
        <taxon>Hypocreomycetidae</taxon>
        <taxon>Hypocreales</taxon>
        <taxon>Clavicipitaceae</taxon>
        <taxon>Pochonia</taxon>
    </lineage>
</organism>
<evidence type="ECO:0000256" key="7">
    <source>
        <dbReference type="ARBA" id="ARBA00022638"/>
    </source>
</evidence>
<keyword evidence="9" id="KW-1015">Disulfide bond</keyword>
<evidence type="ECO:0000256" key="14">
    <source>
        <dbReference type="SAM" id="SignalP"/>
    </source>
</evidence>
<keyword evidence="6" id="KW-0929">Antimicrobial</keyword>
<dbReference type="InterPro" id="IPR018077">
    <property type="entry name" value="Glyco_hydro_fam25_subgr"/>
</dbReference>
<dbReference type="AlphaFoldDB" id="A0A179FJI1"/>
<dbReference type="GO" id="GO:0031640">
    <property type="term" value="P:killing of cells of another organism"/>
    <property type="evidence" value="ECO:0007669"/>
    <property type="project" value="UniProtKB-KW"/>
</dbReference>
<keyword evidence="14" id="KW-0732">Signal</keyword>
<feature type="chain" id="PRO_5008101794" description="N,O-diacetylmuramidase" evidence="14">
    <location>
        <begin position="20"/>
        <end position="236"/>
    </location>
</feature>
<evidence type="ECO:0000256" key="2">
    <source>
        <dbReference type="ARBA" id="ARBA00004613"/>
    </source>
</evidence>
<keyword evidence="7" id="KW-0081">Bacteriolytic enzyme</keyword>
<evidence type="ECO:0000313" key="16">
    <source>
        <dbReference type="Proteomes" id="UP000078397"/>
    </source>
</evidence>